<proteinExistence type="predicted"/>
<dbReference type="EMBL" id="BARW01022545">
    <property type="protein sequence ID" value="GAJ00488.1"/>
    <property type="molecule type" value="Genomic_DNA"/>
</dbReference>
<name>X1T5B3_9ZZZZ</name>
<reference evidence="1" key="1">
    <citation type="journal article" date="2014" name="Front. Microbiol.">
        <title>High frequency of phylogenetically diverse reductive dehalogenase-homologous genes in deep subseafloor sedimentary metagenomes.</title>
        <authorList>
            <person name="Kawai M."/>
            <person name="Futagami T."/>
            <person name="Toyoda A."/>
            <person name="Takaki Y."/>
            <person name="Nishi S."/>
            <person name="Hori S."/>
            <person name="Arai W."/>
            <person name="Tsubouchi T."/>
            <person name="Morono Y."/>
            <person name="Uchiyama I."/>
            <person name="Ito T."/>
            <person name="Fujiyama A."/>
            <person name="Inagaki F."/>
            <person name="Takami H."/>
        </authorList>
    </citation>
    <scope>NUCLEOTIDE SEQUENCE</scope>
    <source>
        <strain evidence="1">Expedition CK06-06</strain>
    </source>
</reference>
<comment type="caution">
    <text evidence="1">The sequence shown here is derived from an EMBL/GenBank/DDBJ whole genome shotgun (WGS) entry which is preliminary data.</text>
</comment>
<accession>X1T5B3</accession>
<organism evidence="1">
    <name type="scientific">marine sediment metagenome</name>
    <dbReference type="NCBI Taxonomy" id="412755"/>
    <lineage>
        <taxon>unclassified sequences</taxon>
        <taxon>metagenomes</taxon>
        <taxon>ecological metagenomes</taxon>
    </lineage>
</organism>
<protein>
    <submittedName>
        <fullName evidence="1">Uncharacterized protein</fullName>
    </submittedName>
</protein>
<evidence type="ECO:0000313" key="1">
    <source>
        <dbReference type="EMBL" id="GAJ00488.1"/>
    </source>
</evidence>
<sequence length="148" mass="17277">AKKYGYYIISGFIPVYEQRLGMTISPGVFRDQDADEAKSYYRSISAKLPTTRKIMDFDNNTSRYFIKHDVDDLIMMIRAVRFIDAVKAFDDINLPRRVDEAAENLKQYVEMMEGHHGGIDVEDMHQRCRESFVKLLENVANLKVKFQL</sequence>
<dbReference type="AlphaFoldDB" id="X1T5B3"/>
<gene>
    <name evidence="1" type="ORF">S12H4_37591</name>
</gene>
<feature type="non-terminal residue" evidence="1">
    <location>
        <position position="1"/>
    </location>
</feature>